<feature type="region of interest" description="Disordered" evidence="1">
    <location>
        <begin position="103"/>
        <end position="127"/>
    </location>
</feature>
<sequence length="160" mass="18568">MEITPEHPHSLQLGVSSQDDMKPSFLKLPHANKKRTVTRAPPFSRNHLSPISEKSPHMMFYEECCDIVVTKTDNETFRPRANAEDHIKRKRWDEILGEIDREIAQLRPPRSTSKNGNRTADSSESQAVLDDSYEDLLSIEKLATNQLKKKLLRYQHYLKK</sequence>
<protein>
    <submittedName>
        <fullName evidence="4">MADF domain-containing protein</fullName>
    </submittedName>
</protein>
<evidence type="ECO:0000313" key="3">
    <source>
        <dbReference type="Proteomes" id="UP000267027"/>
    </source>
</evidence>
<reference evidence="4" key="1">
    <citation type="submission" date="2017-02" db="UniProtKB">
        <authorList>
            <consortium name="WormBaseParasite"/>
        </authorList>
    </citation>
    <scope>IDENTIFICATION</scope>
</reference>
<feature type="compositionally biased region" description="Polar residues" evidence="1">
    <location>
        <begin position="110"/>
        <end position="126"/>
    </location>
</feature>
<evidence type="ECO:0000256" key="1">
    <source>
        <dbReference type="SAM" id="MobiDB-lite"/>
    </source>
</evidence>
<dbReference type="Proteomes" id="UP000267027">
    <property type="component" value="Unassembled WGS sequence"/>
</dbReference>
<evidence type="ECO:0000313" key="2">
    <source>
        <dbReference type="EMBL" id="VDM55211.1"/>
    </source>
</evidence>
<evidence type="ECO:0000313" key="4">
    <source>
        <dbReference type="WBParaSite" id="ACOC_0000362501-mRNA-1"/>
    </source>
</evidence>
<accession>A0A0R3PH09</accession>
<gene>
    <name evidence="2" type="ORF">ACOC_LOCUS3626</name>
</gene>
<organism evidence="4">
    <name type="scientific">Angiostrongylus costaricensis</name>
    <name type="common">Nematode worm</name>
    <dbReference type="NCBI Taxonomy" id="334426"/>
    <lineage>
        <taxon>Eukaryota</taxon>
        <taxon>Metazoa</taxon>
        <taxon>Ecdysozoa</taxon>
        <taxon>Nematoda</taxon>
        <taxon>Chromadorea</taxon>
        <taxon>Rhabditida</taxon>
        <taxon>Rhabditina</taxon>
        <taxon>Rhabditomorpha</taxon>
        <taxon>Strongyloidea</taxon>
        <taxon>Metastrongylidae</taxon>
        <taxon>Angiostrongylus</taxon>
    </lineage>
</organism>
<name>A0A0R3PH09_ANGCS</name>
<dbReference type="WBParaSite" id="ACOC_0000362501-mRNA-1">
    <property type="protein sequence ID" value="ACOC_0000362501-mRNA-1"/>
    <property type="gene ID" value="ACOC_0000362501"/>
</dbReference>
<dbReference type="AlphaFoldDB" id="A0A0R3PH09"/>
<reference evidence="2 3" key="2">
    <citation type="submission" date="2018-11" db="EMBL/GenBank/DDBJ databases">
        <authorList>
            <consortium name="Pathogen Informatics"/>
        </authorList>
    </citation>
    <scope>NUCLEOTIDE SEQUENCE [LARGE SCALE GENOMIC DNA]</scope>
    <source>
        <strain evidence="2 3">Costa Rica</strain>
    </source>
</reference>
<dbReference type="EMBL" id="UYYA01001202">
    <property type="protein sequence ID" value="VDM55211.1"/>
    <property type="molecule type" value="Genomic_DNA"/>
</dbReference>
<keyword evidence="3" id="KW-1185">Reference proteome</keyword>
<proteinExistence type="predicted"/>